<dbReference type="Gene3D" id="1.20.120.1200">
    <property type="entry name" value="NADH-ubiquinone/plastoquinone oxidoreductase chain 6, subunit NuoJ"/>
    <property type="match status" value="1"/>
</dbReference>
<proteinExistence type="inferred from homology"/>
<accession>A0A5M4FEG3</accession>
<dbReference type="EMBL" id="SDPQ02000002">
    <property type="protein sequence ID" value="KAA1397231.1"/>
    <property type="molecule type" value="Genomic_DNA"/>
</dbReference>
<dbReference type="InterPro" id="IPR042106">
    <property type="entry name" value="Nuo/plastoQ_OxRdtase_6_NuoJ"/>
</dbReference>
<keyword evidence="2" id="KW-0520">NAD</keyword>
<reference evidence="3" key="1">
    <citation type="submission" date="2019-09" db="EMBL/GenBank/DDBJ databases">
        <authorList>
            <person name="Li J."/>
        </authorList>
    </citation>
    <scope>NUCLEOTIDE SEQUENCE [LARGE SCALE GENOMIC DNA]</scope>
    <source>
        <strain evidence="3">JCM 14732</strain>
    </source>
</reference>
<keyword evidence="2" id="KW-0812">Transmembrane</keyword>
<feature type="transmembrane region" description="Helical" evidence="2">
    <location>
        <begin position="6"/>
        <end position="25"/>
    </location>
</feature>
<comment type="catalytic activity">
    <reaction evidence="2">
        <text>a quinone + NADH + 5 H(+)(in) = a quinol + NAD(+) + 4 H(+)(out)</text>
        <dbReference type="Rhea" id="RHEA:57888"/>
        <dbReference type="ChEBI" id="CHEBI:15378"/>
        <dbReference type="ChEBI" id="CHEBI:24646"/>
        <dbReference type="ChEBI" id="CHEBI:57540"/>
        <dbReference type="ChEBI" id="CHEBI:57945"/>
        <dbReference type="ChEBI" id="CHEBI:132124"/>
    </reaction>
</comment>
<comment type="function">
    <text evidence="2">NDH-1 shuttles electrons from NADH, via FMN and iron-sulfur (Fe-S) centers, to quinones in the respiratory chain. Couples the redox reaction to proton translocation (for every two electrons transferred, four hydrogen ions are translocated across the cytoplasmic membrane), and thus conserves the redox energy in a proton gradient.</text>
</comment>
<dbReference type="AlphaFoldDB" id="A0A5M4FEG3"/>
<organism evidence="3 4">
    <name type="scientific">Aeromicrobium ginsengisoli</name>
    <dbReference type="NCBI Taxonomy" id="363867"/>
    <lineage>
        <taxon>Bacteria</taxon>
        <taxon>Bacillati</taxon>
        <taxon>Actinomycetota</taxon>
        <taxon>Actinomycetes</taxon>
        <taxon>Propionibacteriales</taxon>
        <taxon>Nocardioidaceae</taxon>
        <taxon>Aeromicrobium</taxon>
    </lineage>
</organism>
<feature type="transmembrane region" description="Helical" evidence="2">
    <location>
        <begin position="137"/>
        <end position="158"/>
    </location>
</feature>
<dbReference type="PANTHER" id="PTHR33269">
    <property type="entry name" value="NADH-UBIQUINONE OXIDOREDUCTASE CHAIN 6"/>
    <property type="match status" value="1"/>
</dbReference>
<dbReference type="RefSeq" id="WP_149688715.1">
    <property type="nucleotide sequence ID" value="NZ_SDPQ02000002.1"/>
</dbReference>
<dbReference type="Proteomes" id="UP000380867">
    <property type="component" value="Unassembled WGS sequence"/>
</dbReference>
<gene>
    <name evidence="3" type="ORF">ESP70_007465</name>
</gene>
<protein>
    <recommendedName>
        <fullName evidence="2">NADH-quinone oxidoreductase subunit J</fullName>
        <ecNumber evidence="2">7.1.1.-</ecNumber>
    </recommendedName>
</protein>
<dbReference type="EC" id="7.1.1.-" evidence="2"/>
<comment type="subcellular location">
    <subcellularLocation>
        <location evidence="2">Cell membrane</location>
        <topology evidence="2">Multi-pass membrane protein</topology>
    </subcellularLocation>
</comment>
<dbReference type="PANTHER" id="PTHR33269:SF17">
    <property type="entry name" value="NADH-UBIQUINONE OXIDOREDUCTASE CHAIN 6"/>
    <property type="match status" value="1"/>
</dbReference>
<feature type="transmembrane region" description="Helical" evidence="2">
    <location>
        <begin position="89"/>
        <end position="110"/>
    </location>
</feature>
<evidence type="ECO:0000256" key="2">
    <source>
        <dbReference type="RuleBase" id="RU004429"/>
    </source>
</evidence>
<evidence type="ECO:0000313" key="4">
    <source>
        <dbReference type="Proteomes" id="UP000380867"/>
    </source>
</evidence>
<sequence length="165" mass="17253">MSATEIVFLLFAALAVGSALLAMTTNQLVHSALWLVVTLGAVAGCFVLMTAEFVAWVQVLVYVGSVVVLVIFALMLTRQQSTISAEVTGNRWTAAVLGLVAAVGLGATVISGFHGERIEGHRIGTARSLGDALFNDWVLPFEILSGVLLAALVGAIVISRSGTER</sequence>
<keyword evidence="2" id="KW-1133">Transmembrane helix</keyword>
<evidence type="ECO:0000313" key="3">
    <source>
        <dbReference type="EMBL" id="KAA1397231.1"/>
    </source>
</evidence>
<keyword evidence="4" id="KW-1185">Reference proteome</keyword>
<keyword evidence="2" id="KW-0472">Membrane</keyword>
<dbReference type="GO" id="GO:0048038">
    <property type="term" value="F:quinone binding"/>
    <property type="evidence" value="ECO:0007669"/>
    <property type="project" value="UniProtKB-UniRule"/>
</dbReference>
<feature type="transmembrane region" description="Helical" evidence="2">
    <location>
        <begin position="55"/>
        <end position="77"/>
    </location>
</feature>
<keyword evidence="2" id="KW-0874">Quinone</keyword>
<dbReference type="GO" id="GO:0005886">
    <property type="term" value="C:plasma membrane"/>
    <property type="evidence" value="ECO:0007669"/>
    <property type="project" value="UniProtKB-SubCell"/>
</dbReference>
<feature type="transmembrane region" description="Helical" evidence="2">
    <location>
        <begin position="32"/>
        <end position="49"/>
    </location>
</feature>
<dbReference type="Pfam" id="PF00499">
    <property type="entry name" value="Oxidored_q3"/>
    <property type="match status" value="1"/>
</dbReference>
<comment type="similarity">
    <text evidence="1 2">Belongs to the complex I subunit 6 family.</text>
</comment>
<dbReference type="OrthoDB" id="5244096at2"/>
<dbReference type="GO" id="GO:0008137">
    <property type="term" value="F:NADH dehydrogenase (ubiquinone) activity"/>
    <property type="evidence" value="ECO:0007669"/>
    <property type="project" value="UniProtKB-UniRule"/>
</dbReference>
<comment type="caution">
    <text evidence="3">The sequence shown here is derived from an EMBL/GenBank/DDBJ whole genome shotgun (WGS) entry which is preliminary data.</text>
</comment>
<name>A0A5M4FEG3_9ACTN</name>
<dbReference type="InterPro" id="IPR001457">
    <property type="entry name" value="NADH_UbQ/plastoQ_OxRdtase_su6"/>
</dbReference>
<evidence type="ECO:0000256" key="1">
    <source>
        <dbReference type="ARBA" id="ARBA00005698"/>
    </source>
</evidence>
<keyword evidence="2" id="KW-1003">Cell membrane</keyword>